<keyword evidence="1" id="KW-0227">DNA damage</keyword>
<keyword evidence="1" id="KW-0378">Hydrolase</keyword>
<feature type="domain" description="Helitron helicase-like" evidence="4">
    <location>
        <begin position="384"/>
        <end position="511"/>
    </location>
</feature>
<comment type="cofactor">
    <cofactor evidence="1">
        <name>Mg(2+)</name>
        <dbReference type="ChEBI" id="CHEBI:18420"/>
    </cofactor>
</comment>
<comment type="similarity">
    <text evidence="1">Belongs to the helicase family.</text>
</comment>
<organism evidence="6 7">
    <name type="scientific">Paramuricea clavata</name>
    <name type="common">Red gorgonian</name>
    <name type="synonym">Violescent sea-whip</name>
    <dbReference type="NCBI Taxonomy" id="317549"/>
    <lineage>
        <taxon>Eukaryota</taxon>
        <taxon>Metazoa</taxon>
        <taxon>Cnidaria</taxon>
        <taxon>Anthozoa</taxon>
        <taxon>Octocorallia</taxon>
        <taxon>Malacalcyonacea</taxon>
        <taxon>Plexauridae</taxon>
        <taxon>Paramuricea</taxon>
    </lineage>
</organism>
<feature type="region of interest" description="Disordered" evidence="2">
    <location>
        <begin position="1322"/>
        <end position="1343"/>
    </location>
</feature>
<feature type="compositionally biased region" description="Basic and acidic residues" evidence="2">
    <location>
        <begin position="1333"/>
        <end position="1343"/>
    </location>
</feature>
<dbReference type="EMBL" id="CACRXK020003318">
    <property type="protein sequence ID" value="CAB3998291.1"/>
    <property type="molecule type" value="Genomic_DNA"/>
</dbReference>
<dbReference type="InterPro" id="IPR025476">
    <property type="entry name" value="Helitron_helicase-like"/>
</dbReference>
<dbReference type="InterPro" id="IPR046700">
    <property type="entry name" value="DUF6570"/>
</dbReference>
<feature type="region of interest" description="Disordered" evidence="2">
    <location>
        <begin position="116"/>
        <end position="150"/>
    </location>
</feature>
<dbReference type="Pfam" id="PF20209">
    <property type="entry name" value="DUF6570"/>
    <property type="match status" value="1"/>
</dbReference>
<feature type="non-terminal residue" evidence="6">
    <location>
        <position position="1"/>
    </location>
</feature>
<reference evidence="6" key="1">
    <citation type="submission" date="2020-04" db="EMBL/GenBank/DDBJ databases">
        <authorList>
            <person name="Alioto T."/>
            <person name="Alioto T."/>
            <person name="Gomez Garrido J."/>
        </authorList>
    </citation>
    <scope>NUCLEOTIDE SEQUENCE</scope>
    <source>
        <strain evidence="6">A484AB</strain>
    </source>
</reference>
<comment type="caution">
    <text evidence="6">The sequence shown here is derived from an EMBL/GenBank/DDBJ whole genome shotgun (WGS) entry which is preliminary data.</text>
</comment>
<dbReference type="Gene3D" id="2.30.30.940">
    <property type="match status" value="1"/>
</dbReference>
<keyword evidence="7" id="KW-1185">Reference proteome</keyword>
<evidence type="ECO:0000259" key="3">
    <source>
        <dbReference type="Pfam" id="PF05970"/>
    </source>
</evidence>
<protein>
    <recommendedName>
        <fullName evidence="1">ATP-dependent DNA helicase</fullName>
        <ecNumber evidence="1">5.6.2.3</ecNumber>
    </recommendedName>
</protein>
<dbReference type="GO" id="GO:0006281">
    <property type="term" value="P:DNA repair"/>
    <property type="evidence" value="ECO:0007669"/>
    <property type="project" value="UniProtKB-KW"/>
</dbReference>
<sequence length="1681" mass="194152">MSMLGTWADHIVIQAVANSNNLRIHITESAPNFSESTVVSSVYAESVANIRDIYVGHLDELHYVSTTPIRPTQSVNETTEKNKTNKPNICSQNTQFCQPDTNNKLEKRKKYMKEYMKKRRNDSEFKKKESQRRKSYNKKYKNSHSQKIKESWQKANATYRRLNPKKVKESLKKANATYRLSHPEKVVQSSKMSNAIYKQTHSKTFKDNQKRQYIKRKLDLSKNKNEMNKQKKVENYVNSNAREDFEVQTNSESRRYITVVKAIESFHKNISIGPEYICTCCDQLWYRSSITECNASLYKSCSQEVLNLCLTGFKSIDNTEWICSTCHSNLKAGKLPTCAKANKMTFPEKPDVLKDLTPLEERLISPRIPFMQNHNVTMYEGFRVLRNLRGSPPYFERCKKDLFAMIRQLGKPTWFCSFSAAETRWIHLIKILGRLIDNKDYTDDEVKQMTWQKKSNLIQKDPVTCARNFEHMVQLFIHNFIKSSCHPIGEVIDFFYRVEFQQRGSPHIHGLFWIKNAPEYGKDSDEDIVKFVHSYVSCKADSVDLSDLVNLQRHRHSKTCKKRGRAICRFNFPLPPMPRTMILQPLSETELDENIADVLKGALGRIRSLLDTIKLGQRGMSKLLRKACEEAKEGNKNIVNKVRHIGNKFLNAVEISAQEAAYLVLQMPLRRSSREFQFINTSDPDERTFLLKSMDKIKELPDNSIDIESDNVIKRYQRRPKQLENVCLADFVAWYNCKSDNNEEGKLKTNSPSTDDYLSENIVYDNLDDDVSDLEQTSEKDEYEMKGGITLVKRQKPRIIRSTYQDRKQYENHTEVLDQAVQNIESEEFGNIVAANAQYRDEQDKDIGSKVSELFGCFDPGKDKQHTEYDLINDIGIYPRTNDDEELVLKRLKDADFRKLVQSLNVEQKEFFYHVLNSVKTGKLPLRLFLSGGAGVGKSTVTNALYEALIRYLNAQPENDPDDVSVVKVAPTGSGMFNFLDLRLQQIMGTKEPFGGLSIITVGDLFQLKPVFDHWIFENSNDGYTALATNLWQRYFQMFELSEVMRQREDKDFAEILNRIREGKHTEADIEVLKKRILNLSPQHPHYPINFTHLFSTNMAVNQHNHDIFHKSTNEKVEIKAIDIVLGDLSDELKERLKKQIPNDPSKTMGLYSVCSILKDAKYDLTTNVSVVDGMTNGAECIIKKVDYRVPGSSRPKITRQFRRHQMQVLRRQFPLRPSAAKTIHRCQGDTLTDAVVDLPSSKREHMHYVALSRLTSISGLHILNMNENKIAVSKKVQEEMERLSCLQILKALPTPSLKPLTCRRIYYNIFALRGGKNGNSRRNEPAIFGNSNKDKAKDSEETRSTLSVDVNKNLRELILYILIKLQWPFSMAIKMRLFRIMKIYYEVDLSVQSMTCIYALSHLVCTVIEELNLRPCDRCYFIEKNFFEVKKSHEDSNNDNNDIGRLKIQFRMICLIVMRNRSRSPLHNSVHQGAKLRLNGLMEKPNYGKTKPSSLEEYMDDFLQELDALKKEGITFGSKTYKVELHCFSCDAPSHCFLKAIIGHTGYFSLQLAQISANLLSLKGKMPSVVSTKLYQHFLSLSIAISIMLEINEDRRNSLLNYARQLMQFFVKNCKAVYGETFTVYNVHGLLHLHEDSNSTSQKFAFVKEVERDDLAYLTALNNVNVGREYQMIYLVVASL</sequence>
<dbReference type="Pfam" id="PF14214">
    <property type="entry name" value="Helitron_like_N"/>
    <property type="match status" value="1"/>
</dbReference>
<dbReference type="GO" id="GO:0000723">
    <property type="term" value="P:telomere maintenance"/>
    <property type="evidence" value="ECO:0007669"/>
    <property type="project" value="InterPro"/>
</dbReference>
<keyword evidence="1" id="KW-0547">Nucleotide-binding</keyword>
<feature type="region of interest" description="Disordered" evidence="2">
    <location>
        <begin position="74"/>
        <end position="102"/>
    </location>
</feature>
<dbReference type="GO" id="GO:0006310">
    <property type="term" value="P:DNA recombination"/>
    <property type="evidence" value="ECO:0007669"/>
    <property type="project" value="UniProtKB-KW"/>
</dbReference>
<gene>
    <name evidence="6" type="ORF">PACLA_8A078471</name>
</gene>
<feature type="compositionally biased region" description="Basic residues" evidence="2">
    <location>
        <begin position="129"/>
        <end position="146"/>
    </location>
</feature>
<dbReference type="PANTHER" id="PTHR47642">
    <property type="entry name" value="ATP-DEPENDENT DNA HELICASE"/>
    <property type="match status" value="1"/>
</dbReference>
<dbReference type="Pfam" id="PF05970">
    <property type="entry name" value="PIF1"/>
    <property type="match status" value="1"/>
</dbReference>
<dbReference type="SUPFAM" id="SSF52540">
    <property type="entry name" value="P-loop containing nucleoside triphosphate hydrolases"/>
    <property type="match status" value="1"/>
</dbReference>
<dbReference type="GO" id="GO:0005524">
    <property type="term" value="F:ATP binding"/>
    <property type="evidence" value="ECO:0007669"/>
    <property type="project" value="UniProtKB-KW"/>
</dbReference>
<keyword evidence="1" id="KW-0233">DNA recombination</keyword>
<dbReference type="InterPro" id="IPR027417">
    <property type="entry name" value="P-loop_NTPase"/>
</dbReference>
<dbReference type="PANTHER" id="PTHR47642:SF8">
    <property type="entry name" value="ATP-DEPENDENT DNA HELICASE"/>
    <property type="match status" value="1"/>
</dbReference>
<evidence type="ECO:0000256" key="1">
    <source>
        <dbReference type="RuleBase" id="RU363044"/>
    </source>
</evidence>
<dbReference type="Proteomes" id="UP001152795">
    <property type="component" value="Unassembled WGS sequence"/>
</dbReference>
<feature type="compositionally biased region" description="Polar residues" evidence="2">
    <location>
        <begin position="85"/>
        <end position="102"/>
    </location>
</feature>
<dbReference type="InterPro" id="IPR051055">
    <property type="entry name" value="PIF1_helicase"/>
</dbReference>
<dbReference type="Gene3D" id="3.40.50.300">
    <property type="entry name" value="P-loop containing nucleotide triphosphate hydrolases"/>
    <property type="match status" value="3"/>
</dbReference>
<name>A0A6S7HV37_PARCT</name>
<accession>A0A6S7HV37</accession>
<evidence type="ECO:0000313" key="7">
    <source>
        <dbReference type="Proteomes" id="UP001152795"/>
    </source>
</evidence>
<comment type="catalytic activity">
    <reaction evidence="1">
        <text>ATP + H2O = ADP + phosphate + H(+)</text>
        <dbReference type="Rhea" id="RHEA:13065"/>
        <dbReference type="ChEBI" id="CHEBI:15377"/>
        <dbReference type="ChEBI" id="CHEBI:15378"/>
        <dbReference type="ChEBI" id="CHEBI:30616"/>
        <dbReference type="ChEBI" id="CHEBI:43474"/>
        <dbReference type="ChEBI" id="CHEBI:456216"/>
        <dbReference type="EC" id="5.6.2.3"/>
    </reaction>
</comment>
<feature type="domain" description="DUF6570" evidence="5">
    <location>
        <begin position="333"/>
        <end position="382"/>
    </location>
</feature>
<dbReference type="GO" id="GO:0016787">
    <property type="term" value="F:hydrolase activity"/>
    <property type="evidence" value="ECO:0007669"/>
    <property type="project" value="UniProtKB-KW"/>
</dbReference>
<proteinExistence type="inferred from homology"/>
<evidence type="ECO:0000259" key="5">
    <source>
        <dbReference type="Pfam" id="PF20209"/>
    </source>
</evidence>
<evidence type="ECO:0000256" key="2">
    <source>
        <dbReference type="SAM" id="MobiDB-lite"/>
    </source>
</evidence>
<dbReference type="EC" id="5.6.2.3" evidence="1"/>
<keyword evidence="1 6" id="KW-0347">Helicase</keyword>
<evidence type="ECO:0000313" key="6">
    <source>
        <dbReference type="EMBL" id="CAB3998291.1"/>
    </source>
</evidence>
<dbReference type="GO" id="GO:0043139">
    <property type="term" value="F:5'-3' DNA helicase activity"/>
    <property type="evidence" value="ECO:0007669"/>
    <property type="project" value="UniProtKB-EC"/>
</dbReference>
<dbReference type="InterPro" id="IPR010285">
    <property type="entry name" value="DNA_helicase_pif1-like_DEAD"/>
</dbReference>
<feature type="domain" description="DNA helicase Pif1-like DEAD-box helicase" evidence="3">
    <location>
        <begin position="976"/>
        <end position="1068"/>
    </location>
</feature>
<keyword evidence="1" id="KW-0067">ATP-binding</keyword>
<dbReference type="OrthoDB" id="10063525at2759"/>
<evidence type="ECO:0000259" key="4">
    <source>
        <dbReference type="Pfam" id="PF14214"/>
    </source>
</evidence>
<keyword evidence="1" id="KW-0234">DNA repair</keyword>
<dbReference type="CDD" id="cd22758">
    <property type="entry name" value="OTU_232R-like"/>
    <property type="match status" value="1"/>
</dbReference>